<evidence type="ECO:0000313" key="9">
    <source>
        <dbReference type="EMBL" id="KAB1639278.1"/>
    </source>
</evidence>
<evidence type="ECO:0000256" key="1">
    <source>
        <dbReference type="ARBA" id="ARBA00022630"/>
    </source>
</evidence>
<keyword evidence="3 9" id="KW-0560">Oxidoreductase</keyword>
<evidence type="ECO:0000256" key="7">
    <source>
        <dbReference type="SAM" id="MobiDB-lite"/>
    </source>
</evidence>
<evidence type="ECO:0000313" key="10">
    <source>
        <dbReference type="Proteomes" id="UP000490386"/>
    </source>
</evidence>
<dbReference type="EC" id="1.14.-.-" evidence="9"/>
<dbReference type="Proteomes" id="UP000490386">
    <property type="component" value="Unassembled WGS sequence"/>
</dbReference>
<dbReference type="CDD" id="cd01095">
    <property type="entry name" value="Nitrilotriacetate_monoxgenase"/>
    <property type="match status" value="1"/>
</dbReference>
<dbReference type="InterPro" id="IPR036661">
    <property type="entry name" value="Luciferase-like_sf"/>
</dbReference>
<evidence type="ECO:0000256" key="2">
    <source>
        <dbReference type="ARBA" id="ARBA00022643"/>
    </source>
</evidence>
<evidence type="ECO:0000256" key="4">
    <source>
        <dbReference type="ARBA" id="ARBA00023033"/>
    </source>
</evidence>
<feature type="region of interest" description="Disordered" evidence="7">
    <location>
        <begin position="223"/>
        <end position="255"/>
    </location>
</feature>
<dbReference type="GO" id="GO:0016705">
    <property type="term" value="F:oxidoreductase activity, acting on paired donors, with incorporation or reduction of molecular oxygen"/>
    <property type="evidence" value="ECO:0007669"/>
    <property type="project" value="InterPro"/>
</dbReference>
<comment type="caution">
    <text evidence="9">The sequence shown here is derived from an EMBL/GenBank/DDBJ whole genome shotgun (WGS) entry which is preliminary data.</text>
</comment>
<dbReference type="InterPro" id="IPR016215">
    <property type="entry name" value="NTA_MOA"/>
</dbReference>
<dbReference type="InterPro" id="IPR051260">
    <property type="entry name" value="Diverse_substr_monoxygenases"/>
</dbReference>
<dbReference type="AlphaFoldDB" id="A0A7J5B518"/>
<name>A0A7J5B518_9MICO</name>
<dbReference type="Gene3D" id="3.20.20.30">
    <property type="entry name" value="Luciferase-like domain"/>
    <property type="match status" value="1"/>
</dbReference>
<dbReference type="NCBIfam" id="TIGR03860">
    <property type="entry name" value="FMN_nitrolo"/>
    <property type="match status" value="1"/>
</dbReference>
<keyword evidence="10" id="KW-1185">Reference proteome</keyword>
<feature type="binding site" evidence="6">
    <location>
        <position position="191"/>
    </location>
    <ligand>
        <name>FMN</name>
        <dbReference type="ChEBI" id="CHEBI:58210"/>
    </ligand>
</feature>
<dbReference type="Pfam" id="PF00296">
    <property type="entry name" value="Bac_luciferase"/>
    <property type="match status" value="1"/>
</dbReference>
<keyword evidence="2 6" id="KW-0288">FMN</keyword>
<dbReference type="GO" id="GO:0004497">
    <property type="term" value="F:monooxygenase activity"/>
    <property type="evidence" value="ECO:0007669"/>
    <property type="project" value="UniProtKB-KW"/>
</dbReference>
<keyword evidence="1 6" id="KW-0285">Flavoprotein</keyword>
<organism evidence="9 10">
    <name type="scientific">Pseudoclavibacter terrae</name>
    <dbReference type="NCBI Taxonomy" id="1530195"/>
    <lineage>
        <taxon>Bacteria</taxon>
        <taxon>Bacillati</taxon>
        <taxon>Actinomycetota</taxon>
        <taxon>Actinomycetes</taxon>
        <taxon>Micrococcales</taxon>
        <taxon>Microbacteriaceae</taxon>
        <taxon>Pseudoclavibacter</taxon>
    </lineage>
</organism>
<feature type="binding site" evidence="6">
    <location>
        <position position="137"/>
    </location>
    <ligand>
        <name>FMN</name>
        <dbReference type="ChEBI" id="CHEBI:58210"/>
    </ligand>
</feature>
<dbReference type="OrthoDB" id="3265338at2"/>
<gene>
    <name evidence="9" type="ORF">F8O03_02760</name>
</gene>
<dbReference type="PIRSF" id="PIRSF000337">
    <property type="entry name" value="NTA_MOA"/>
    <property type="match status" value="1"/>
</dbReference>
<feature type="binding site" evidence="6">
    <location>
        <position position="90"/>
    </location>
    <ligand>
        <name>FMN</name>
        <dbReference type="ChEBI" id="CHEBI:58210"/>
    </ligand>
</feature>
<evidence type="ECO:0000256" key="5">
    <source>
        <dbReference type="ARBA" id="ARBA00033748"/>
    </source>
</evidence>
<dbReference type="InterPro" id="IPR011251">
    <property type="entry name" value="Luciferase-like_dom"/>
</dbReference>
<keyword evidence="4 9" id="KW-0503">Monooxygenase</keyword>
<feature type="domain" description="Luciferase-like" evidence="8">
    <location>
        <begin position="66"/>
        <end position="427"/>
    </location>
</feature>
<dbReference type="PANTHER" id="PTHR30011:SF16">
    <property type="entry name" value="C2H2 FINGER DOMAIN TRANSCRIPTION FACTOR (EUROFUNG)-RELATED"/>
    <property type="match status" value="1"/>
</dbReference>
<feature type="binding site" evidence="6">
    <location>
        <position position="262"/>
    </location>
    <ligand>
        <name>FMN</name>
        <dbReference type="ChEBI" id="CHEBI:58210"/>
    </ligand>
</feature>
<evidence type="ECO:0000256" key="3">
    <source>
        <dbReference type="ARBA" id="ARBA00023002"/>
    </source>
</evidence>
<feature type="region of interest" description="Disordered" evidence="7">
    <location>
        <begin position="458"/>
        <end position="484"/>
    </location>
</feature>
<dbReference type="PANTHER" id="PTHR30011">
    <property type="entry name" value="ALKANESULFONATE MONOOXYGENASE-RELATED"/>
    <property type="match status" value="1"/>
</dbReference>
<proteinExistence type="inferred from homology"/>
<dbReference type="SUPFAM" id="SSF51679">
    <property type="entry name" value="Bacterial luciferase-like"/>
    <property type="match status" value="1"/>
</dbReference>
<reference evidence="9 10" key="1">
    <citation type="submission" date="2019-09" db="EMBL/GenBank/DDBJ databases">
        <title>Phylogeny of genus Pseudoclavibacter and closely related genus.</title>
        <authorList>
            <person name="Li Y."/>
        </authorList>
    </citation>
    <scope>NUCLEOTIDE SEQUENCE [LARGE SCALE GENOMIC DNA]</scope>
    <source>
        <strain evidence="9 10">THG-MD12</strain>
    </source>
</reference>
<protein>
    <submittedName>
        <fullName evidence="9">NtaA/DmoA family FMN-dependent monooxygenase</fullName>
        <ecNumber evidence="9">1.14.-.-</ecNumber>
    </submittedName>
</protein>
<sequence>MRETPPSPASYSRRSRSRRRPARPRERDCRLSERTRRQLTLVGMVNPPTHRYAAAWRHPDSGRDWLRARSYVDIARLLERGGFDLMFLPDALAVPEDALGDVATTLASGGKGAVTLDPITVLSVVAGATSRIGLGATVSTSFLPPYAIARTLASLDHLSEGRVAWNIVTSTTDAEARNMGLERIPPKTQRYDRADRVVSQVLELMRTWAPGALVQDERTGLFADPSRVARTPAPRERAAPPGPLSLPRSPQGHPVLMQAGASPRGMEFAAKWAELVFVAADGIEGNRAIRAELRERARSAGRDPDELRVCAAIQPVAGSTMIDATRTRDALLSLIDEPSALRSLARLMHADAGTLRLDEPAADFLAEHRGATGSDGFEDMLAAVCRREGLSVRDLALRQSLDQLTPSPTGSGEAVAEELCEWQDAGAADGFVVTPAILPGSFEDFVEHVVPELRRRGRLAASEAPDTPSAGARPTLRSRLAAQR</sequence>
<dbReference type="EMBL" id="WBJX01000001">
    <property type="protein sequence ID" value="KAB1639278.1"/>
    <property type="molecule type" value="Genomic_DNA"/>
</dbReference>
<feature type="region of interest" description="Disordered" evidence="7">
    <location>
        <begin position="1"/>
        <end position="31"/>
    </location>
</feature>
<accession>A0A7J5B518</accession>
<evidence type="ECO:0000259" key="8">
    <source>
        <dbReference type="Pfam" id="PF00296"/>
    </source>
</evidence>
<feature type="compositionally biased region" description="Basic residues" evidence="7">
    <location>
        <begin position="13"/>
        <end position="22"/>
    </location>
</feature>
<evidence type="ECO:0000256" key="6">
    <source>
        <dbReference type="PIRSR" id="PIRSR000337-1"/>
    </source>
</evidence>
<comment type="similarity">
    <text evidence="5">Belongs to the NtaA/SnaA/DszA monooxygenase family.</text>
</comment>